<proteinExistence type="predicted"/>
<reference evidence="1" key="1">
    <citation type="submission" date="2019-10" db="EMBL/GenBank/DDBJ databases">
        <authorList>
            <consortium name="DOE Joint Genome Institute"/>
            <person name="Kuo A."/>
            <person name="Miyauchi S."/>
            <person name="Kiss E."/>
            <person name="Drula E."/>
            <person name="Kohler A."/>
            <person name="Sanchez-Garcia M."/>
            <person name="Andreopoulos B."/>
            <person name="Barry K.W."/>
            <person name="Bonito G."/>
            <person name="Buee M."/>
            <person name="Carver A."/>
            <person name="Chen C."/>
            <person name="Cichocki N."/>
            <person name="Clum A."/>
            <person name="Culley D."/>
            <person name="Crous P.W."/>
            <person name="Fauchery L."/>
            <person name="Girlanda M."/>
            <person name="Hayes R."/>
            <person name="Keri Z."/>
            <person name="Labutti K."/>
            <person name="Lipzen A."/>
            <person name="Lombard V."/>
            <person name="Magnuson J."/>
            <person name="Maillard F."/>
            <person name="Morin E."/>
            <person name="Murat C."/>
            <person name="Nolan M."/>
            <person name="Ohm R."/>
            <person name="Pangilinan J."/>
            <person name="Pereira M."/>
            <person name="Perotto S."/>
            <person name="Peter M."/>
            <person name="Riley R."/>
            <person name="Sitrit Y."/>
            <person name="Stielow B."/>
            <person name="Szollosi G."/>
            <person name="Zifcakova L."/>
            <person name="Stursova M."/>
            <person name="Spatafora J.W."/>
            <person name="Tedersoo L."/>
            <person name="Vaario L.-M."/>
            <person name="Yamada A."/>
            <person name="Yan M."/>
            <person name="Wang P."/>
            <person name="Xu J."/>
            <person name="Bruns T."/>
            <person name="Baldrian P."/>
            <person name="Vilgalys R."/>
            <person name="Henrissat B."/>
            <person name="Grigoriev I.V."/>
            <person name="Hibbett D."/>
            <person name="Nagy L.G."/>
            <person name="Martin F.M."/>
        </authorList>
    </citation>
    <scope>NUCLEOTIDE SEQUENCE</scope>
    <source>
        <strain evidence="1">P2</strain>
    </source>
</reference>
<reference evidence="1" key="2">
    <citation type="journal article" date="2020" name="Nat. Commun.">
        <title>Large-scale genome sequencing of mycorrhizal fungi provides insights into the early evolution of symbiotic traits.</title>
        <authorList>
            <person name="Miyauchi S."/>
            <person name="Kiss E."/>
            <person name="Kuo A."/>
            <person name="Drula E."/>
            <person name="Kohler A."/>
            <person name="Sanchez-Garcia M."/>
            <person name="Morin E."/>
            <person name="Andreopoulos B."/>
            <person name="Barry K.W."/>
            <person name="Bonito G."/>
            <person name="Buee M."/>
            <person name="Carver A."/>
            <person name="Chen C."/>
            <person name="Cichocki N."/>
            <person name="Clum A."/>
            <person name="Culley D."/>
            <person name="Crous P.W."/>
            <person name="Fauchery L."/>
            <person name="Girlanda M."/>
            <person name="Hayes R.D."/>
            <person name="Keri Z."/>
            <person name="LaButti K."/>
            <person name="Lipzen A."/>
            <person name="Lombard V."/>
            <person name="Magnuson J."/>
            <person name="Maillard F."/>
            <person name="Murat C."/>
            <person name="Nolan M."/>
            <person name="Ohm R.A."/>
            <person name="Pangilinan J."/>
            <person name="Pereira M.F."/>
            <person name="Perotto S."/>
            <person name="Peter M."/>
            <person name="Pfister S."/>
            <person name="Riley R."/>
            <person name="Sitrit Y."/>
            <person name="Stielow J.B."/>
            <person name="Szollosi G."/>
            <person name="Zifcakova L."/>
            <person name="Stursova M."/>
            <person name="Spatafora J.W."/>
            <person name="Tedersoo L."/>
            <person name="Vaario L.M."/>
            <person name="Yamada A."/>
            <person name="Yan M."/>
            <person name="Wang P."/>
            <person name="Xu J."/>
            <person name="Bruns T."/>
            <person name="Baldrian P."/>
            <person name="Vilgalys R."/>
            <person name="Dunand C."/>
            <person name="Henrissat B."/>
            <person name="Grigoriev I.V."/>
            <person name="Hibbett D."/>
            <person name="Nagy L.G."/>
            <person name="Martin F.M."/>
        </authorList>
    </citation>
    <scope>NUCLEOTIDE SEQUENCE</scope>
    <source>
        <strain evidence="1">P2</strain>
    </source>
</reference>
<comment type="caution">
    <text evidence="1">The sequence shown here is derived from an EMBL/GenBank/DDBJ whole genome shotgun (WGS) entry which is preliminary data.</text>
</comment>
<protein>
    <submittedName>
        <fullName evidence="1">Uncharacterized protein</fullName>
    </submittedName>
</protein>
<name>A0ACB6Z3U3_THEGA</name>
<sequence length="358" mass="39852">MSSQLDLLIAVGHDLTAIKYYALATCTILFYDHLLTLADEIKYVWSGRKSWMFFLFVANRYFPMMYQFWLLAFRIFQRRCDKTAFLSIFTFVVCTLIAQVVLTVRIYAVTRKSIPIATGFAVITASQLALGLYLVTFAAKRKGQALPPIPFDAYRLCIFIRHRTLEIAYTSVSLLYDFLAFSLIIFLATKSRVAKLKIPGILGTIAEDATRYFLVIFTSHFVLEMTLTLGRESIQLLPASQSRINSGSFSQNPTWDPSEETTKGNGFGPVAVLGLPLRLLGLSEPLTSQRHDMRCLATFAPPVPVVGGGAGATVVWGIDSIRMEPMIPLELGSSDVPPPIDVGHVPEFSRRTSKSVTQ</sequence>
<gene>
    <name evidence="1" type="ORF">BDM02DRAFT_3190826</name>
</gene>
<evidence type="ECO:0000313" key="1">
    <source>
        <dbReference type="EMBL" id="KAF9644192.1"/>
    </source>
</evidence>
<organism evidence="1 2">
    <name type="scientific">Thelephora ganbajun</name>
    <name type="common">Ganba fungus</name>
    <dbReference type="NCBI Taxonomy" id="370292"/>
    <lineage>
        <taxon>Eukaryota</taxon>
        <taxon>Fungi</taxon>
        <taxon>Dikarya</taxon>
        <taxon>Basidiomycota</taxon>
        <taxon>Agaricomycotina</taxon>
        <taxon>Agaricomycetes</taxon>
        <taxon>Thelephorales</taxon>
        <taxon>Thelephoraceae</taxon>
        <taxon>Thelephora</taxon>
    </lineage>
</organism>
<accession>A0ACB6Z3U3</accession>
<dbReference type="EMBL" id="MU118154">
    <property type="protein sequence ID" value="KAF9644192.1"/>
    <property type="molecule type" value="Genomic_DNA"/>
</dbReference>
<dbReference type="Proteomes" id="UP000886501">
    <property type="component" value="Unassembled WGS sequence"/>
</dbReference>
<evidence type="ECO:0000313" key="2">
    <source>
        <dbReference type="Proteomes" id="UP000886501"/>
    </source>
</evidence>
<keyword evidence="2" id="KW-1185">Reference proteome</keyword>